<dbReference type="AlphaFoldDB" id="A0A426XFW1"/>
<evidence type="ECO:0000256" key="1">
    <source>
        <dbReference type="SAM" id="MobiDB-lite"/>
    </source>
</evidence>
<reference evidence="2 3" key="1">
    <citation type="journal article" date="2014" name="Agronomy (Basel)">
        <title>A Draft Genome Sequence for Ensete ventricosum, the Drought-Tolerant Tree Against Hunger.</title>
        <authorList>
            <person name="Harrison J."/>
            <person name="Moore K.A."/>
            <person name="Paszkiewicz K."/>
            <person name="Jones T."/>
            <person name="Grant M."/>
            <person name="Ambacheew D."/>
            <person name="Muzemil S."/>
            <person name="Studholme D.J."/>
        </authorList>
    </citation>
    <scope>NUCLEOTIDE SEQUENCE [LARGE SCALE GENOMIC DNA]</scope>
</reference>
<dbReference type="Proteomes" id="UP000287651">
    <property type="component" value="Unassembled WGS sequence"/>
</dbReference>
<dbReference type="EMBL" id="AMZH03021313">
    <property type="protein sequence ID" value="RRT38320.1"/>
    <property type="molecule type" value="Genomic_DNA"/>
</dbReference>
<proteinExistence type="predicted"/>
<protein>
    <submittedName>
        <fullName evidence="2">Uncharacterized protein</fullName>
    </submittedName>
</protein>
<organism evidence="2 3">
    <name type="scientific">Ensete ventricosum</name>
    <name type="common">Abyssinian banana</name>
    <name type="synonym">Musa ensete</name>
    <dbReference type="NCBI Taxonomy" id="4639"/>
    <lineage>
        <taxon>Eukaryota</taxon>
        <taxon>Viridiplantae</taxon>
        <taxon>Streptophyta</taxon>
        <taxon>Embryophyta</taxon>
        <taxon>Tracheophyta</taxon>
        <taxon>Spermatophyta</taxon>
        <taxon>Magnoliopsida</taxon>
        <taxon>Liliopsida</taxon>
        <taxon>Zingiberales</taxon>
        <taxon>Musaceae</taxon>
        <taxon>Ensete</taxon>
    </lineage>
</organism>
<gene>
    <name evidence="2" type="ORF">B296_00020160</name>
</gene>
<name>A0A426XFW1_ENSVE</name>
<comment type="caution">
    <text evidence="2">The sequence shown here is derived from an EMBL/GenBank/DDBJ whole genome shotgun (WGS) entry which is preliminary data.</text>
</comment>
<accession>A0A426XFW1</accession>
<evidence type="ECO:0000313" key="2">
    <source>
        <dbReference type="EMBL" id="RRT38320.1"/>
    </source>
</evidence>
<evidence type="ECO:0000313" key="3">
    <source>
        <dbReference type="Proteomes" id="UP000287651"/>
    </source>
</evidence>
<sequence>MGWDYTRPSAFPEECNYIAPRVRHHLGTGDPPPHEARLDHVVDENRNPASRASIENQTCSGVSHMDAFASIGDMSLEDELRTSTSGLPEELYTMLGEGPEEDEVKDKEVEKEDEENIST</sequence>
<feature type="region of interest" description="Disordered" evidence="1">
    <location>
        <begin position="95"/>
        <end position="119"/>
    </location>
</feature>